<dbReference type="PANTHER" id="PTHR10381">
    <property type="entry name" value="ATP-DEPENDENT CLP PROTEASE PROTEOLYTIC SUBUNIT"/>
    <property type="match status" value="1"/>
</dbReference>
<evidence type="ECO:0000256" key="1">
    <source>
        <dbReference type="ARBA" id="ARBA00007039"/>
    </source>
</evidence>
<dbReference type="SUPFAM" id="SSF52096">
    <property type="entry name" value="ClpP/crotonase"/>
    <property type="match status" value="1"/>
</dbReference>
<proteinExistence type="inferred from homology"/>
<keyword evidence="2" id="KW-0963">Cytoplasm</keyword>
<evidence type="ECO:0000313" key="8">
    <source>
        <dbReference type="EMBL" id="GAA3704297.1"/>
    </source>
</evidence>
<dbReference type="Pfam" id="PF25209">
    <property type="entry name" value="Phage_capsid_4"/>
    <property type="match status" value="1"/>
</dbReference>
<dbReference type="Gene3D" id="3.90.226.10">
    <property type="entry name" value="2-enoyl-CoA Hydratase, Chain A, domain 1"/>
    <property type="match status" value="1"/>
</dbReference>
<evidence type="ECO:0000256" key="7">
    <source>
        <dbReference type="SAM" id="MobiDB-lite"/>
    </source>
</evidence>
<dbReference type="RefSeq" id="WP_344962811.1">
    <property type="nucleotide sequence ID" value="NZ_BAABDS010000010.1"/>
</dbReference>
<accession>A0ABP7DDQ4</accession>
<dbReference type="PANTHER" id="PTHR10381:SF70">
    <property type="entry name" value="ATP-DEPENDENT CLP PROTEASE PROTEOLYTIC SUBUNIT"/>
    <property type="match status" value="1"/>
</dbReference>
<protein>
    <recommendedName>
        <fullName evidence="6">ATP-dependent Clp protease proteolytic subunit</fullName>
    </recommendedName>
</protein>
<evidence type="ECO:0000256" key="2">
    <source>
        <dbReference type="ARBA" id="ARBA00022490"/>
    </source>
</evidence>
<keyword evidence="9" id="KW-1185">Reference proteome</keyword>
<dbReference type="Proteomes" id="UP001501479">
    <property type="component" value="Unassembled WGS sequence"/>
</dbReference>
<sequence>MSPKAAAHAVAASDERWYQIYAATDSHPLEITIYGVIGWDVSAQQFINDAKASGLFEAKNIAIRLHTPGGDVMDGFAIFNILSGLSAKIDIYVDGMAASMGSVLACLPNGTLHMPENAWLMIHKPWGGSVGDADDLRDYAEFLDRNEAMLLKAYTGKTGKSEEEIKAMLKPDTWLNGAEAKEQGFVDHVIAPLKAAALLTHRTEELNMPKALQSLMGARAEGGQPPATPNAAAPVVPAAPAPTPAPVAQQSAPVTAPPSAADLQAQFKAQEQGRQAEIRDLFALAGNRHLDLMATCLGNLDTTPAQARASLLEAMGRDTTPSTPANGAHIHAGNGNIVGDSIAASIMARAGFANAEADNNYNHMTLRELARASLADRGVGVASYNPMQMVGMSFTHTSSDFGNILLDVAHKALLQGWEEAEETFQLWTKRGQLSDFKTSKRVGMGEFPSLRQVREGAEYKHITVGDTGEQIQLATYGELFGITRQAIINDDLGALIDIPMKMGMAAKATIGDLVYAVLMDNPKLSDGKALFHADHKNTTTGALSIESLDAARAMMRTQRTMTEGGKARSLNIRPAYVLTPVSLESKAKQIIGSASVPGAETNSGIENPLRNFAEVIAEPRLDGDAGTNKQWYLAAKAGSDTIEVAYLNGIDTPYIEQQQGFTSDGIATKVRIDAGVAPLDYRGLARSTGV</sequence>
<gene>
    <name evidence="8" type="ORF">GCM10022421_08900</name>
</gene>
<feature type="region of interest" description="Disordered" evidence="7">
    <location>
        <begin position="218"/>
        <end position="259"/>
    </location>
</feature>
<comment type="caution">
    <text evidence="8">The sequence shown here is derived from an EMBL/GenBank/DDBJ whole genome shotgun (WGS) entry which is preliminary data.</text>
</comment>
<evidence type="ECO:0000256" key="4">
    <source>
        <dbReference type="ARBA" id="ARBA00022801"/>
    </source>
</evidence>
<keyword evidence="5" id="KW-0720">Serine protease</keyword>
<evidence type="ECO:0000256" key="6">
    <source>
        <dbReference type="RuleBase" id="RU003567"/>
    </source>
</evidence>
<dbReference type="NCBIfam" id="NF045540">
    <property type="entry name" value="scaf_prot_MCP1"/>
    <property type="match status" value="1"/>
</dbReference>
<feature type="compositionally biased region" description="Low complexity" evidence="7">
    <location>
        <begin position="246"/>
        <end position="259"/>
    </location>
</feature>
<dbReference type="GO" id="GO:0008233">
    <property type="term" value="F:peptidase activity"/>
    <property type="evidence" value="ECO:0007669"/>
    <property type="project" value="UniProtKB-KW"/>
</dbReference>
<evidence type="ECO:0000256" key="5">
    <source>
        <dbReference type="ARBA" id="ARBA00022825"/>
    </source>
</evidence>
<organism evidence="8 9">
    <name type="scientific">Oceanisphaera sediminis</name>
    <dbReference type="NCBI Taxonomy" id="981381"/>
    <lineage>
        <taxon>Bacteria</taxon>
        <taxon>Pseudomonadati</taxon>
        <taxon>Pseudomonadota</taxon>
        <taxon>Gammaproteobacteria</taxon>
        <taxon>Aeromonadales</taxon>
        <taxon>Aeromonadaceae</taxon>
        <taxon>Oceanisphaera</taxon>
    </lineage>
</organism>
<keyword evidence="4" id="KW-0378">Hydrolase</keyword>
<comment type="similarity">
    <text evidence="1 6">Belongs to the peptidase S14 family.</text>
</comment>
<evidence type="ECO:0000313" key="9">
    <source>
        <dbReference type="Proteomes" id="UP001501479"/>
    </source>
</evidence>
<dbReference type="InterPro" id="IPR029045">
    <property type="entry name" value="ClpP/crotonase-like_dom_sf"/>
</dbReference>
<dbReference type="PRINTS" id="PR00127">
    <property type="entry name" value="CLPPROTEASEP"/>
</dbReference>
<dbReference type="CDD" id="cd07016">
    <property type="entry name" value="S14_ClpP_1"/>
    <property type="match status" value="1"/>
</dbReference>
<dbReference type="EMBL" id="BAABDS010000010">
    <property type="protein sequence ID" value="GAA3704297.1"/>
    <property type="molecule type" value="Genomic_DNA"/>
</dbReference>
<evidence type="ECO:0000256" key="3">
    <source>
        <dbReference type="ARBA" id="ARBA00022670"/>
    </source>
</evidence>
<dbReference type="Pfam" id="PF00574">
    <property type="entry name" value="CLP_protease"/>
    <property type="match status" value="1"/>
</dbReference>
<reference evidence="9" key="1">
    <citation type="journal article" date="2019" name="Int. J. Syst. Evol. Microbiol.">
        <title>The Global Catalogue of Microorganisms (GCM) 10K type strain sequencing project: providing services to taxonomists for standard genome sequencing and annotation.</title>
        <authorList>
            <consortium name="The Broad Institute Genomics Platform"/>
            <consortium name="The Broad Institute Genome Sequencing Center for Infectious Disease"/>
            <person name="Wu L."/>
            <person name="Ma J."/>
        </authorList>
    </citation>
    <scope>NUCLEOTIDE SEQUENCE [LARGE SCALE GENOMIC DNA]</scope>
    <source>
        <strain evidence="9">JCM 17329</strain>
    </source>
</reference>
<keyword evidence="3 8" id="KW-0645">Protease</keyword>
<dbReference type="GO" id="GO:0006508">
    <property type="term" value="P:proteolysis"/>
    <property type="evidence" value="ECO:0007669"/>
    <property type="project" value="UniProtKB-KW"/>
</dbReference>
<name>A0ABP7DDQ4_9GAMM</name>
<dbReference type="InterPro" id="IPR001907">
    <property type="entry name" value="ClpP"/>
</dbReference>
<dbReference type="InterPro" id="IPR023562">
    <property type="entry name" value="ClpP/TepA"/>
</dbReference>
<dbReference type="NCBIfam" id="NF045542">
    <property type="entry name" value="Clp_rel_HeadMat"/>
    <property type="match status" value="1"/>
</dbReference>